<feature type="region of interest" description="Disordered" evidence="1">
    <location>
        <begin position="47"/>
        <end position="70"/>
    </location>
</feature>
<dbReference type="Proteomes" id="UP001066276">
    <property type="component" value="Chromosome 2_2"/>
</dbReference>
<reference evidence="2" key="1">
    <citation type="journal article" date="2022" name="bioRxiv">
        <title>Sequencing and chromosome-scale assembly of the giantPleurodeles waltlgenome.</title>
        <authorList>
            <person name="Brown T."/>
            <person name="Elewa A."/>
            <person name="Iarovenko S."/>
            <person name="Subramanian E."/>
            <person name="Araus A.J."/>
            <person name="Petzold A."/>
            <person name="Susuki M."/>
            <person name="Suzuki K.-i.T."/>
            <person name="Hayashi T."/>
            <person name="Toyoda A."/>
            <person name="Oliveira C."/>
            <person name="Osipova E."/>
            <person name="Leigh N.D."/>
            <person name="Simon A."/>
            <person name="Yun M.H."/>
        </authorList>
    </citation>
    <scope>NUCLEOTIDE SEQUENCE</scope>
    <source>
        <strain evidence="2">20211129_DDA</strain>
        <tissue evidence="2">Liver</tissue>
    </source>
</reference>
<keyword evidence="3" id="KW-1185">Reference proteome</keyword>
<proteinExistence type="predicted"/>
<dbReference type="AlphaFoldDB" id="A0AAV7UWR4"/>
<sequence length="118" mass="12833">MLLETTVSRGGERSMGRSLDSDETLPEACVSRRESCERYRGAEHWCLSGGRSSQGKGGVGPGHPDEQQLEQGEECAISCAPWRGCTRRSGKPRGSFSEVRFSAAWACVTRDPNVGISR</sequence>
<evidence type="ECO:0000256" key="1">
    <source>
        <dbReference type="SAM" id="MobiDB-lite"/>
    </source>
</evidence>
<gene>
    <name evidence="2" type="ORF">NDU88_002631</name>
</gene>
<feature type="region of interest" description="Disordered" evidence="1">
    <location>
        <begin position="1"/>
        <end position="26"/>
    </location>
</feature>
<name>A0AAV7UWR4_PLEWA</name>
<organism evidence="2 3">
    <name type="scientific">Pleurodeles waltl</name>
    <name type="common">Iberian ribbed newt</name>
    <dbReference type="NCBI Taxonomy" id="8319"/>
    <lineage>
        <taxon>Eukaryota</taxon>
        <taxon>Metazoa</taxon>
        <taxon>Chordata</taxon>
        <taxon>Craniata</taxon>
        <taxon>Vertebrata</taxon>
        <taxon>Euteleostomi</taxon>
        <taxon>Amphibia</taxon>
        <taxon>Batrachia</taxon>
        <taxon>Caudata</taxon>
        <taxon>Salamandroidea</taxon>
        <taxon>Salamandridae</taxon>
        <taxon>Pleurodelinae</taxon>
        <taxon>Pleurodeles</taxon>
    </lineage>
</organism>
<evidence type="ECO:0000313" key="3">
    <source>
        <dbReference type="Proteomes" id="UP001066276"/>
    </source>
</evidence>
<accession>A0AAV7UWR4</accession>
<comment type="caution">
    <text evidence="2">The sequence shown here is derived from an EMBL/GenBank/DDBJ whole genome shotgun (WGS) entry which is preliminary data.</text>
</comment>
<evidence type="ECO:0000313" key="2">
    <source>
        <dbReference type="EMBL" id="KAJ1193333.1"/>
    </source>
</evidence>
<protein>
    <submittedName>
        <fullName evidence="2">Uncharacterized protein</fullName>
    </submittedName>
</protein>
<dbReference type="EMBL" id="JANPWB010000004">
    <property type="protein sequence ID" value="KAJ1193333.1"/>
    <property type="molecule type" value="Genomic_DNA"/>
</dbReference>